<gene>
    <name evidence="3" type="ORF">O3G_MSEX005746</name>
</gene>
<feature type="region of interest" description="Disordered" evidence="1">
    <location>
        <begin position="47"/>
        <end position="66"/>
    </location>
</feature>
<dbReference type="OrthoDB" id="7489329at2759"/>
<comment type="caution">
    <text evidence="3">The sequence shown here is derived from an EMBL/GenBank/DDBJ whole genome shotgun (WGS) entry which is preliminary data.</text>
</comment>
<reference evidence="3" key="1">
    <citation type="journal article" date="2016" name="Insect Biochem. Mol. Biol.">
        <title>Multifaceted biological insights from a draft genome sequence of the tobacco hornworm moth, Manduca sexta.</title>
        <authorList>
            <person name="Kanost M.R."/>
            <person name="Arrese E.L."/>
            <person name="Cao X."/>
            <person name="Chen Y.R."/>
            <person name="Chellapilla S."/>
            <person name="Goldsmith M.R."/>
            <person name="Grosse-Wilde E."/>
            <person name="Heckel D.G."/>
            <person name="Herndon N."/>
            <person name="Jiang H."/>
            <person name="Papanicolaou A."/>
            <person name="Qu J."/>
            <person name="Soulages J.L."/>
            <person name="Vogel H."/>
            <person name="Walters J."/>
            <person name="Waterhouse R.M."/>
            <person name="Ahn S.J."/>
            <person name="Almeida F.C."/>
            <person name="An C."/>
            <person name="Aqrawi P."/>
            <person name="Bretschneider A."/>
            <person name="Bryant W.B."/>
            <person name="Bucks S."/>
            <person name="Chao H."/>
            <person name="Chevignon G."/>
            <person name="Christen J.M."/>
            <person name="Clarke D.F."/>
            <person name="Dittmer N.T."/>
            <person name="Ferguson L.C.F."/>
            <person name="Garavelou S."/>
            <person name="Gordon K.H.J."/>
            <person name="Gunaratna R.T."/>
            <person name="Han Y."/>
            <person name="Hauser F."/>
            <person name="He Y."/>
            <person name="Heidel-Fischer H."/>
            <person name="Hirsh A."/>
            <person name="Hu Y."/>
            <person name="Jiang H."/>
            <person name="Kalra D."/>
            <person name="Klinner C."/>
            <person name="Konig C."/>
            <person name="Kovar C."/>
            <person name="Kroll A.R."/>
            <person name="Kuwar S.S."/>
            <person name="Lee S.L."/>
            <person name="Lehman R."/>
            <person name="Li K."/>
            <person name="Li Z."/>
            <person name="Liang H."/>
            <person name="Lovelace S."/>
            <person name="Lu Z."/>
            <person name="Mansfield J.H."/>
            <person name="McCulloch K.J."/>
            <person name="Mathew T."/>
            <person name="Morton B."/>
            <person name="Muzny D.M."/>
            <person name="Neunemann D."/>
            <person name="Ongeri F."/>
            <person name="Pauchet Y."/>
            <person name="Pu L.L."/>
            <person name="Pyrousis I."/>
            <person name="Rao X.J."/>
            <person name="Redding A."/>
            <person name="Roesel C."/>
            <person name="Sanchez-Gracia A."/>
            <person name="Schaack S."/>
            <person name="Shukla A."/>
            <person name="Tetreau G."/>
            <person name="Wang Y."/>
            <person name="Xiong G.H."/>
            <person name="Traut W."/>
            <person name="Walsh T.K."/>
            <person name="Worley K.C."/>
            <person name="Wu D."/>
            <person name="Wu W."/>
            <person name="Wu Y.Q."/>
            <person name="Zhang X."/>
            <person name="Zou Z."/>
            <person name="Zucker H."/>
            <person name="Briscoe A.D."/>
            <person name="Burmester T."/>
            <person name="Clem R.J."/>
            <person name="Feyereisen R."/>
            <person name="Grimmelikhuijzen C.J.P."/>
            <person name="Hamodrakas S.J."/>
            <person name="Hansson B.S."/>
            <person name="Huguet E."/>
            <person name="Jermiin L.S."/>
            <person name="Lan Q."/>
            <person name="Lehman H.K."/>
            <person name="Lorenzen M."/>
            <person name="Merzendorfer H."/>
            <person name="Michalopoulos I."/>
            <person name="Morton D.B."/>
            <person name="Muthukrishnan S."/>
            <person name="Oakeshott J.G."/>
            <person name="Palmer W."/>
            <person name="Park Y."/>
            <person name="Passarelli A.L."/>
            <person name="Rozas J."/>
            <person name="Schwartz L.M."/>
            <person name="Smith W."/>
            <person name="Southgate A."/>
            <person name="Vilcinskas A."/>
            <person name="Vogt R."/>
            <person name="Wang P."/>
            <person name="Werren J."/>
            <person name="Yu X.Q."/>
            <person name="Zhou J.J."/>
            <person name="Brown S.J."/>
            <person name="Scherer S.E."/>
            <person name="Richards S."/>
            <person name="Blissard G.W."/>
        </authorList>
    </citation>
    <scope>NUCLEOTIDE SEQUENCE</scope>
</reference>
<evidence type="ECO:0000313" key="3">
    <source>
        <dbReference type="EMBL" id="KAG6448874.1"/>
    </source>
</evidence>
<keyword evidence="4" id="KW-1185">Reference proteome</keyword>
<feature type="signal peptide" evidence="2">
    <location>
        <begin position="1"/>
        <end position="20"/>
    </location>
</feature>
<dbReference type="EMBL" id="JH668363">
    <property type="protein sequence ID" value="KAG6448874.1"/>
    <property type="molecule type" value="Genomic_DNA"/>
</dbReference>
<evidence type="ECO:0000313" key="4">
    <source>
        <dbReference type="Proteomes" id="UP000791440"/>
    </source>
</evidence>
<sequence>MDKTVLLVFVFVQVIVTVNCLQCYQCTNCTTLSSTQLVQCGNVSTTTTAPANATTSNSSSTTSNSTGNKLIYDSEDMRAAEKYFCYEVIGDLNGTDLVERGCMKAALGYCVKVPNELKSVKACRTDKCNGAFTKQLPILTTIVMVSLSLAI</sequence>
<dbReference type="Proteomes" id="UP000791440">
    <property type="component" value="Unassembled WGS sequence"/>
</dbReference>
<dbReference type="SUPFAM" id="SSF57302">
    <property type="entry name" value="Snake toxin-like"/>
    <property type="match status" value="1"/>
</dbReference>
<evidence type="ECO:0000256" key="1">
    <source>
        <dbReference type="SAM" id="MobiDB-lite"/>
    </source>
</evidence>
<organism evidence="3 4">
    <name type="scientific">Manduca sexta</name>
    <name type="common">Tobacco hawkmoth</name>
    <name type="synonym">Tobacco hornworm</name>
    <dbReference type="NCBI Taxonomy" id="7130"/>
    <lineage>
        <taxon>Eukaryota</taxon>
        <taxon>Metazoa</taxon>
        <taxon>Ecdysozoa</taxon>
        <taxon>Arthropoda</taxon>
        <taxon>Hexapoda</taxon>
        <taxon>Insecta</taxon>
        <taxon>Pterygota</taxon>
        <taxon>Neoptera</taxon>
        <taxon>Endopterygota</taxon>
        <taxon>Lepidoptera</taxon>
        <taxon>Glossata</taxon>
        <taxon>Ditrysia</taxon>
        <taxon>Bombycoidea</taxon>
        <taxon>Sphingidae</taxon>
        <taxon>Sphinginae</taxon>
        <taxon>Sphingini</taxon>
        <taxon>Manduca</taxon>
    </lineage>
</organism>
<dbReference type="AlphaFoldDB" id="A0A921Z041"/>
<evidence type="ECO:0000256" key="2">
    <source>
        <dbReference type="SAM" id="SignalP"/>
    </source>
</evidence>
<dbReference type="InterPro" id="IPR045860">
    <property type="entry name" value="Snake_toxin-like_sf"/>
</dbReference>
<protein>
    <submittedName>
        <fullName evidence="3">Uncharacterized protein</fullName>
    </submittedName>
</protein>
<name>A0A921Z041_MANSE</name>
<reference evidence="3" key="2">
    <citation type="submission" date="2020-12" db="EMBL/GenBank/DDBJ databases">
        <authorList>
            <person name="Kanost M."/>
        </authorList>
    </citation>
    <scope>NUCLEOTIDE SEQUENCE</scope>
</reference>
<feature type="chain" id="PRO_5037482344" evidence="2">
    <location>
        <begin position="21"/>
        <end position="151"/>
    </location>
</feature>
<proteinExistence type="predicted"/>
<keyword evidence="2" id="KW-0732">Signal</keyword>
<accession>A0A921Z041</accession>